<feature type="transmembrane region" description="Helical" evidence="4">
    <location>
        <begin position="46"/>
        <end position="65"/>
    </location>
</feature>
<keyword evidence="2 4" id="KW-1133">Transmembrane helix</keyword>
<keyword evidence="1 4" id="KW-0812">Transmembrane</keyword>
<evidence type="ECO:0000313" key="6">
    <source>
        <dbReference type="EMBL" id="VTR29380.1"/>
    </source>
</evidence>
<proteinExistence type="predicted"/>
<evidence type="ECO:0000256" key="2">
    <source>
        <dbReference type="ARBA" id="ARBA00022989"/>
    </source>
</evidence>
<evidence type="ECO:0000256" key="1">
    <source>
        <dbReference type="ARBA" id="ARBA00022692"/>
    </source>
</evidence>
<sequence>MLSQRLQLVLGMTPLLAALFILPIPVASALAGPLAGALLPRYGERYMLVGGFILTALGIAGVALWYQGNVIMQLVCLFVVGFGLGGAITAASNGHYAQRPRRQGGHGRRY</sequence>
<dbReference type="InterPro" id="IPR011701">
    <property type="entry name" value="MFS"/>
</dbReference>
<feature type="transmembrane region" description="Helical" evidence="4">
    <location>
        <begin position="15"/>
        <end position="39"/>
    </location>
</feature>
<evidence type="ECO:0000259" key="5">
    <source>
        <dbReference type="PROSITE" id="PS50850"/>
    </source>
</evidence>
<protein>
    <submittedName>
        <fullName evidence="6">Methyl viologen resistance protein SmvA</fullName>
    </submittedName>
</protein>
<dbReference type="Pfam" id="PF07690">
    <property type="entry name" value="MFS_1"/>
    <property type="match status" value="1"/>
</dbReference>
<feature type="transmembrane region" description="Helical" evidence="4">
    <location>
        <begin position="71"/>
        <end position="92"/>
    </location>
</feature>
<dbReference type="InterPro" id="IPR036259">
    <property type="entry name" value="MFS_trans_sf"/>
</dbReference>
<organism evidence="6">
    <name type="scientific">Serratia fonticola</name>
    <dbReference type="NCBI Taxonomy" id="47917"/>
    <lineage>
        <taxon>Bacteria</taxon>
        <taxon>Pseudomonadati</taxon>
        <taxon>Pseudomonadota</taxon>
        <taxon>Gammaproteobacteria</taxon>
        <taxon>Enterobacterales</taxon>
        <taxon>Yersiniaceae</taxon>
        <taxon>Serratia</taxon>
    </lineage>
</organism>
<accession>A0A4U9U8Q1</accession>
<feature type="domain" description="Major facilitator superfamily (MFS) profile" evidence="5">
    <location>
        <begin position="1"/>
        <end position="110"/>
    </location>
</feature>
<name>A0A4U9U8Q1_SERFO</name>
<dbReference type="InterPro" id="IPR020846">
    <property type="entry name" value="MFS_dom"/>
</dbReference>
<gene>
    <name evidence="6" type="primary">smvA</name>
    <name evidence="6" type="ORF">NCTC12965_02865</name>
</gene>
<dbReference type="Gene3D" id="1.20.1250.20">
    <property type="entry name" value="MFS general substrate transporter like domains"/>
    <property type="match status" value="1"/>
</dbReference>
<dbReference type="PROSITE" id="PS50850">
    <property type="entry name" value="MFS"/>
    <property type="match status" value="1"/>
</dbReference>
<dbReference type="SUPFAM" id="SSF103473">
    <property type="entry name" value="MFS general substrate transporter"/>
    <property type="match status" value="1"/>
</dbReference>
<reference evidence="6" key="1">
    <citation type="submission" date="2019-05" db="EMBL/GenBank/DDBJ databases">
        <authorList>
            <consortium name="Pathogen Informatics"/>
        </authorList>
    </citation>
    <scope>NUCLEOTIDE SEQUENCE [LARGE SCALE GENOMIC DNA]</scope>
    <source>
        <strain evidence="6">NCTC12965</strain>
    </source>
</reference>
<dbReference type="AlphaFoldDB" id="A0A4U9U8Q1"/>
<evidence type="ECO:0000256" key="3">
    <source>
        <dbReference type="ARBA" id="ARBA00023136"/>
    </source>
</evidence>
<dbReference type="EMBL" id="CABEEZ010000065">
    <property type="protein sequence ID" value="VTR29380.1"/>
    <property type="molecule type" value="Genomic_DNA"/>
</dbReference>
<dbReference type="GO" id="GO:0022857">
    <property type="term" value="F:transmembrane transporter activity"/>
    <property type="evidence" value="ECO:0007669"/>
    <property type="project" value="InterPro"/>
</dbReference>
<keyword evidence="3 4" id="KW-0472">Membrane</keyword>
<evidence type="ECO:0000256" key="4">
    <source>
        <dbReference type="SAM" id="Phobius"/>
    </source>
</evidence>